<keyword evidence="2" id="KW-1185">Reference proteome</keyword>
<name>A0A9D4AYY1_9SAUR</name>
<accession>A0A9D4AYY1</accession>
<protein>
    <submittedName>
        <fullName evidence="1">Uncharacterized protein</fullName>
    </submittedName>
</protein>
<reference evidence="1" key="1">
    <citation type="submission" date="2021-09" db="EMBL/GenBank/DDBJ databases">
        <title>The genome of Mauremys mutica provides insights into the evolution of semi-aquatic lifestyle.</title>
        <authorList>
            <person name="Gong S."/>
            <person name="Gao Y."/>
        </authorList>
    </citation>
    <scope>NUCLEOTIDE SEQUENCE</scope>
    <source>
        <strain evidence="1">MM-2020</strain>
        <tissue evidence="1">Muscle</tissue>
    </source>
</reference>
<dbReference type="Proteomes" id="UP000827986">
    <property type="component" value="Unassembled WGS sequence"/>
</dbReference>
<organism evidence="1 2">
    <name type="scientific">Mauremys mutica</name>
    <name type="common">yellowpond turtle</name>
    <dbReference type="NCBI Taxonomy" id="74926"/>
    <lineage>
        <taxon>Eukaryota</taxon>
        <taxon>Metazoa</taxon>
        <taxon>Chordata</taxon>
        <taxon>Craniata</taxon>
        <taxon>Vertebrata</taxon>
        <taxon>Euteleostomi</taxon>
        <taxon>Archelosauria</taxon>
        <taxon>Testudinata</taxon>
        <taxon>Testudines</taxon>
        <taxon>Cryptodira</taxon>
        <taxon>Durocryptodira</taxon>
        <taxon>Testudinoidea</taxon>
        <taxon>Geoemydidae</taxon>
        <taxon>Geoemydinae</taxon>
        <taxon>Mauremys</taxon>
    </lineage>
</organism>
<evidence type="ECO:0000313" key="2">
    <source>
        <dbReference type="Proteomes" id="UP000827986"/>
    </source>
</evidence>
<dbReference type="EMBL" id="JAHDVG010000468">
    <property type="protein sequence ID" value="KAH1181722.1"/>
    <property type="molecule type" value="Genomic_DNA"/>
</dbReference>
<gene>
    <name evidence="1" type="ORF">KIL84_005448</name>
</gene>
<dbReference type="AlphaFoldDB" id="A0A9D4AYY1"/>
<evidence type="ECO:0000313" key="1">
    <source>
        <dbReference type="EMBL" id="KAH1181722.1"/>
    </source>
</evidence>
<proteinExistence type="predicted"/>
<comment type="caution">
    <text evidence="1">The sequence shown here is derived from an EMBL/GenBank/DDBJ whole genome shotgun (WGS) entry which is preliminary data.</text>
</comment>
<sequence>MHHALIASHSYCSAVILTGAFKSVTTEQIAKIFGVFVQLLSWILILHQFFHQWTSVELFDLNLHNLNHNLVHPTIRPPQDENHSPERLEADWGRERLLSKLLYEVACAIWMPTPSNSTASHSSGKRRLHLRLNCKEVFKSSVSQGRIWQCLFQLDI</sequence>